<evidence type="ECO:0000256" key="3">
    <source>
        <dbReference type="ARBA" id="ARBA00022968"/>
    </source>
</evidence>
<dbReference type="EMBL" id="FOGL01000001">
    <property type="protein sequence ID" value="SER14340.1"/>
    <property type="molecule type" value="Genomic_DNA"/>
</dbReference>
<evidence type="ECO:0000259" key="7">
    <source>
        <dbReference type="PROSITE" id="PS51352"/>
    </source>
</evidence>
<dbReference type="CDD" id="cd02966">
    <property type="entry name" value="TlpA_like_family"/>
    <property type="match status" value="1"/>
</dbReference>
<proteinExistence type="predicted"/>
<dbReference type="InterPro" id="IPR036249">
    <property type="entry name" value="Thioredoxin-like_sf"/>
</dbReference>
<dbReference type="InterPro" id="IPR017937">
    <property type="entry name" value="Thioredoxin_CS"/>
</dbReference>
<sequence length="190" mass="21587">MSKVDEANTSKQTKKRNRLIYRTSILVLLFGALLFAVISNLFADDKTLDIGDKAPDFQLPHLNGDQSDVLRLSDLKGKGVMLNFWATYCEPCEREMPYMESLYPEYKDKGVEIIAVSVDATELVINQFVDQFDLTFPVLHDKNSQVMDAYGIRPLPTTFFIDENGIVVERVIGELTLEKLEGYLQKIEPS</sequence>
<dbReference type="SUPFAM" id="SSF52833">
    <property type="entry name" value="Thioredoxin-like"/>
    <property type="match status" value="1"/>
</dbReference>
<dbReference type="GO" id="GO:0016209">
    <property type="term" value="F:antioxidant activity"/>
    <property type="evidence" value="ECO:0007669"/>
    <property type="project" value="InterPro"/>
</dbReference>
<name>A0A1H9LSG7_9BACI</name>
<evidence type="ECO:0000256" key="5">
    <source>
        <dbReference type="ARBA" id="ARBA00023284"/>
    </source>
</evidence>
<dbReference type="NCBIfam" id="NF002854">
    <property type="entry name" value="PRK03147.1"/>
    <property type="match status" value="1"/>
</dbReference>
<dbReference type="AlphaFoldDB" id="A0A1H9LSG7"/>
<comment type="subcellular location">
    <subcellularLocation>
        <location evidence="1">Cell envelope</location>
    </subcellularLocation>
</comment>
<reference evidence="8 9" key="1">
    <citation type="submission" date="2016-10" db="EMBL/GenBank/DDBJ databases">
        <authorList>
            <person name="de Groot N.N."/>
        </authorList>
    </citation>
    <scope>NUCLEOTIDE SEQUENCE [LARGE SCALE GENOMIC DNA]</scope>
    <source>
        <strain evidence="8 9">CGMCC 1.7727</strain>
    </source>
</reference>
<keyword evidence="6" id="KW-0472">Membrane</keyword>
<dbReference type="InterPro" id="IPR013766">
    <property type="entry name" value="Thioredoxin_domain"/>
</dbReference>
<protein>
    <submittedName>
        <fullName evidence="8">Peroxiredoxin</fullName>
    </submittedName>
</protein>
<dbReference type="InterPro" id="IPR050553">
    <property type="entry name" value="Thioredoxin_ResA/DsbE_sf"/>
</dbReference>
<evidence type="ECO:0000256" key="6">
    <source>
        <dbReference type="SAM" id="Phobius"/>
    </source>
</evidence>
<evidence type="ECO:0000256" key="1">
    <source>
        <dbReference type="ARBA" id="ARBA00004196"/>
    </source>
</evidence>
<dbReference type="PROSITE" id="PS00194">
    <property type="entry name" value="THIOREDOXIN_1"/>
    <property type="match status" value="1"/>
</dbReference>
<evidence type="ECO:0000256" key="4">
    <source>
        <dbReference type="ARBA" id="ARBA00023157"/>
    </source>
</evidence>
<dbReference type="GO" id="GO:0030313">
    <property type="term" value="C:cell envelope"/>
    <property type="evidence" value="ECO:0007669"/>
    <property type="project" value="UniProtKB-SubCell"/>
</dbReference>
<accession>A0A1H9LSG7</accession>
<keyword evidence="2" id="KW-0201">Cytochrome c-type biogenesis</keyword>
<dbReference type="GO" id="GO:0016491">
    <property type="term" value="F:oxidoreductase activity"/>
    <property type="evidence" value="ECO:0007669"/>
    <property type="project" value="InterPro"/>
</dbReference>
<dbReference type="OrthoDB" id="25753at2"/>
<gene>
    <name evidence="8" type="ORF">SAMN04487944_101383</name>
</gene>
<organism evidence="8 9">
    <name type="scientific">Gracilibacillus ureilyticus</name>
    <dbReference type="NCBI Taxonomy" id="531814"/>
    <lineage>
        <taxon>Bacteria</taxon>
        <taxon>Bacillati</taxon>
        <taxon>Bacillota</taxon>
        <taxon>Bacilli</taxon>
        <taxon>Bacillales</taxon>
        <taxon>Bacillaceae</taxon>
        <taxon>Gracilibacillus</taxon>
    </lineage>
</organism>
<evidence type="ECO:0000313" key="8">
    <source>
        <dbReference type="EMBL" id="SER14340.1"/>
    </source>
</evidence>
<dbReference type="PANTHER" id="PTHR42852:SF6">
    <property type="entry name" value="THIOL:DISULFIDE INTERCHANGE PROTEIN DSBE"/>
    <property type="match status" value="1"/>
</dbReference>
<keyword evidence="5" id="KW-0676">Redox-active center</keyword>
<dbReference type="Pfam" id="PF00578">
    <property type="entry name" value="AhpC-TSA"/>
    <property type="match status" value="1"/>
</dbReference>
<evidence type="ECO:0000313" key="9">
    <source>
        <dbReference type="Proteomes" id="UP000199687"/>
    </source>
</evidence>
<keyword evidence="3" id="KW-0735">Signal-anchor</keyword>
<evidence type="ECO:0000256" key="2">
    <source>
        <dbReference type="ARBA" id="ARBA00022748"/>
    </source>
</evidence>
<dbReference type="PROSITE" id="PS51352">
    <property type="entry name" value="THIOREDOXIN_2"/>
    <property type="match status" value="1"/>
</dbReference>
<dbReference type="InterPro" id="IPR000866">
    <property type="entry name" value="AhpC/TSA"/>
</dbReference>
<keyword evidence="9" id="KW-1185">Reference proteome</keyword>
<dbReference type="PANTHER" id="PTHR42852">
    <property type="entry name" value="THIOL:DISULFIDE INTERCHANGE PROTEIN DSBE"/>
    <property type="match status" value="1"/>
</dbReference>
<dbReference type="Gene3D" id="3.40.30.10">
    <property type="entry name" value="Glutaredoxin"/>
    <property type="match status" value="1"/>
</dbReference>
<keyword evidence="6" id="KW-0812">Transmembrane</keyword>
<dbReference type="Proteomes" id="UP000199687">
    <property type="component" value="Unassembled WGS sequence"/>
</dbReference>
<dbReference type="STRING" id="531814.SAMN04487944_101383"/>
<feature type="transmembrane region" description="Helical" evidence="6">
    <location>
        <begin position="20"/>
        <end position="43"/>
    </location>
</feature>
<dbReference type="RefSeq" id="WP_089738408.1">
    <property type="nucleotide sequence ID" value="NZ_FOGL01000001.1"/>
</dbReference>
<dbReference type="GO" id="GO:0017004">
    <property type="term" value="P:cytochrome complex assembly"/>
    <property type="evidence" value="ECO:0007669"/>
    <property type="project" value="UniProtKB-KW"/>
</dbReference>
<keyword evidence="4" id="KW-1015">Disulfide bond</keyword>
<keyword evidence="6" id="KW-1133">Transmembrane helix</keyword>
<feature type="domain" description="Thioredoxin" evidence="7">
    <location>
        <begin position="48"/>
        <end position="189"/>
    </location>
</feature>